<sequence length="546" mass="61911">MNPLFIFLVISVYCFNPEEAQNNCLPSQYLNDNGKCYDCASFCAKCESENRCVECYDNYFLDEESGQCFSCHFHCKSCTSYQNCSACKNTDPVNGICYFCGDLCKTCTLEGCIECLEEAYLKDGECIHCSEGCAECYNSDECIACYSNHRYINGKCVYIGACKDFNGISCLECELGYYLYDGRCLLCFPNCKYCNSYDECTECFDDSYLYNGKCFKCSENCKSCDDERCFSCDFGYYQEIEECKPCKEGCTSCISSEICESCADSYFFMNNKCEKCSDNNCKNCETDGNCIICESGYTLVNNICLKCPDNCDKCSEDLNCLQCNEHYIKNDEGYCVENYGCEDYENGKCYKCENNYYIQDGKCFKSDSNCNGQLSSPYCVGCLTNTTYLDDNFYCSECPYGSSYCVNGEEAIKCDLGFYKNNMGLCSPCPENCWYCLDEKNCISCNNDYYLKDSVCTCLYPDGCPHLKSHENRNLHANPYCNDGFYFINNECLACLEGCKMCKSITRCMHCFSNYTEISGLCYLSDESSGFLIQVLMVSLLGVLLS</sequence>
<protein>
    <recommendedName>
        <fullName evidence="4">TNFR-Cys domain-containing protein</fullName>
    </recommendedName>
</protein>
<dbReference type="PANTHER" id="PTHR45756">
    <property type="entry name" value="PALMITOYLTRANSFERASE"/>
    <property type="match status" value="1"/>
</dbReference>
<organism evidence="2 3">
    <name type="scientific">Stentor coeruleus</name>
    <dbReference type="NCBI Taxonomy" id="5963"/>
    <lineage>
        <taxon>Eukaryota</taxon>
        <taxon>Sar</taxon>
        <taxon>Alveolata</taxon>
        <taxon>Ciliophora</taxon>
        <taxon>Postciliodesmatophora</taxon>
        <taxon>Heterotrichea</taxon>
        <taxon>Heterotrichida</taxon>
        <taxon>Stentoridae</taxon>
        <taxon>Stentor</taxon>
    </lineage>
</organism>
<evidence type="ECO:0000313" key="3">
    <source>
        <dbReference type="Proteomes" id="UP000187209"/>
    </source>
</evidence>
<dbReference type="OrthoDB" id="311164at2759"/>
<dbReference type="InterPro" id="IPR006212">
    <property type="entry name" value="Furin_repeat"/>
</dbReference>
<reference evidence="2 3" key="1">
    <citation type="submission" date="2016-11" db="EMBL/GenBank/DDBJ databases">
        <title>The macronuclear genome of Stentor coeruleus: a giant cell with tiny introns.</title>
        <authorList>
            <person name="Slabodnick M."/>
            <person name="Ruby J.G."/>
            <person name="Reiff S.B."/>
            <person name="Swart E.C."/>
            <person name="Gosai S."/>
            <person name="Prabakaran S."/>
            <person name="Witkowska E."/>
            <person name="Larue G.E."/>
            <person name="Fisher S."/>
            <person name="Freeman R.M."/>
            <person name="Gunawardena J."/>
            <person name="Chu W."/>
            <person name="Stover N.A."/>
            <person name="Gregory B.D."/>
            <person name="Nowacki M."/>
            <person name="Derisi J."/>
            <person name="Roy S.W."/>
            <person name="Marshall W.F."/>
            <person name="Sood P."/>
        </authorList>
    </citation>
    <scope>NUCLEOTIDE SEQUENCE [LARGE SCALE GENOMIC DNA]</scope>
    <source>
        <strain evidence="2">WM001</strain>
    </source>
</reference>
<evidence type="ECO:0000256" key="1">
    <source>
        <dbReference type="SAM" id="SignalP"/>
    </source>
</evidence>
<dbReference type="AlphaFoldDB" id="A0A1R2D4H6"/>
<comment type="caution">
    <text evidence="2">The sequence shown here is derived from an EMBL/GenBank/DDBJ whole genome shotgun (WGS) entry which is preliminary data.</text>
</comment>
<dbReference type="EMBL" id="MPUH01000003">
    <property type="protein sequence ID" value="OMJ96116.1"/>
    <property type="molecule type" value="Genomic_DNA"/>
</dbReference>
<evidence type="ECO:0008006" key="4">
    <source>
        <dbReference type="Google" id="ProtNLM"/>
    </source>
</evidence>
<gene>
    <name evidence="2" type="ORF">SteCoe_293</name>
</gene>
<feature type="chain" id="PRO_5012932621" description="TNFR-Cys domain-containing protein" evidence="1">
    <location>
        <begin position="21"/>
        <end position="546"/>
    </location>
</feature>
<dbReference type="InterPro" id="IPR009030">
    <property type="entry name" value="Growth_fac_rcpt_cys_sf"/>
</dbReference>
<dbReference type="SMART" id="SM00261">
    <property type="entry name" value="FU"/>
    <property type="match status" value="7"/>
</dbReference>
<dbReference type="Gene3D" id="2.10.220.10">
    <property type="entry name" value="Hormone Receptor, Insulin-like Growth Factor Receptor 1, Chain A, domain 2"/>
    <property type="match status" value="2"/>
</dbReference>
<dbReference type="InterPro" id="IPR053215">
    <property type="entry name" value="TKL_Ser/Thr_kinase"/>
</dbReference>
<evidence type="ECO:0000313" key="2">
    <source>
        <dbReference type="EMBL" id="OMJ96116.1"/>
    </source>
</evidence>
<name>A0A1R2D4H6_9CILI</name>
<keyword evidence="1" id="KW-0732">Signal</keyword>
<keyword evidence="3" id="KW-1185">Reference proteome</keyword>
<accession>A0A1R2D4H6</accession>
<dbReference type="Proteomes" id="UP000187209">
    <property type="component" value="Unassembled WGS sequence"/>
</dbReference>
<feature type="signal peptide" evidence="1">
    <location>
        <begin position="1"/>
        <end position="20"/>
    </location>
</feature>
<proteinExistence type="predicted"/>
<dbReference type="SUPFAM" id="SSF57184">
    <property type="entry name" value="Growth factor receptor domain"/>
    <property type="match status" value="4"/>
</dbReference>
<dbReference type="PANTHER" id="PTHR45756:SF1">
    <property type="entry name" value="PROTEIN KINASE DOMAIN CONTAINING PROTEIN"/>
    <property type="match status" value="1"/>
</dbReference>